<evidence type="ECO:0000313" key="3">
    <source>
        <dbReference type="Proteomes" id="UP000519897"/>
    </source>
</evidence>
<protein>
    <submittedName>
        <fullName evidence="2">Uncharacterized protein</fullName>
    </submittedName>
</protein>
<name>A0A7W6PQP7_9HYPH</name>
<organism evidence="2 3">
    <name type="scientific">Rhizobium rhizoryzae</name>
    <dbReference type="NCBI Taxonomy" id="451876"/>
    <lineage>
        <taxon>Bacteria</taxon>
        <taxon>Pseudomonadati</taxon>
        <taxon>Pseudomonadota</taxon>
        <taxon>Alphaproteobacteria</taxon>
        <taxon>Hyphomicrobiales</taxon>
        <taxon>Rhizobiaceae</taxon>
        <taxon>Rhizobium/Agrobacterium group</taxon>
        <taxon>Rhizobium</taxon>
    </lineage>
</organism>
<proteinExistence type="predicted"/>
<accession>A0A7W6PQP7</accession>
<dbReference type="AlphaFoldDB" id="A0A7W6PQP7"/>
<dbReference type="Proteomes" id="UP000519897">
    <property type="component" value="Unassembled WGS sequence"/>
</dbReference>
<sequence length="239" mass="26920">MTGIVLAGPSIEPTATPVPNLPGPSELLWPSVRFVPLRSMWARYDERGFPDRTSIDTRRREIKSTDREASDALALDAFLEAMAFAQVRIWILDPKFDMSQAIILEAVVNATDASDIRLLSEHQGAVQSQQIVDFVADLSRLANDRSPRPVREIGIAWRPVLNKDHYPYLHDRFAIVDEELWHFGATVGGGHHGLNAASRGWNASETQAIRFFEHLWEEGGTERPRHARTPLAPTQRGRR</sequence>
<feature type="region of interest" description="Disordered" evidence="1">
    <location>
        <begin position="220"/>
        <end position="239"/>
    </location>
</feature>
<comment type="caution">
    <text evidence="2">The sequence shown here is derived from an EMBL/GenBank/DDBJ whole genome shotgun (WGS) entry which is preliminary data.</text>
</comment>
<evidence type="ECO:0000256" key="1">
    <source>
        <dbReference type="SAM" id="MobiDB-lite"/>
    </source>
</evidence>
<dbReference type="RefSeq" id="WP_165132741.1">
    <property type="nucleotide sequence ID" value="NZ_CP049250.1"/>
</dbReference>
<reference evidence="2 3" key="1">
    <citation type="submission" date="2020-08" db="EMBL/GenBank/DDBJ databases">
        <title>Genomic Encyclopedia of Type Strains, Phase IV (KMG-IV): sequencing the most valuable type-strain genomes for metagenomic binning, comparative biology and taxonomic classification.</title>
        <authorList>
            <person name="Goeker M."/>
        </authorList>
    </citation>
    <scope>NUCLEOTIDE SEQUENCE [LARGE SCALE GENOMIC DNA]</scope>
    <source>
        <strain evidence="2 3">DSM 29514</strain>
    </source>
</reference>
<keyword evidence="3" id="KW-1185">Reference proteome</keyword>
<dbReference type="EMBL" id="JACIEC010000001">
    <property type="protein sequence ID" value="MBB4143129.1"/>
    <property type="molecule type" value="Genomic_DNA"/>
</dbReference>
<evidence type="ECO:0000313" key="2">
    <source>
        <dbReference type="EMBL" id="MBB4143129.1"/>
    </source>
</evidence>
<gene>
    <name evidence="2" type="ORF">GGQ72_001628</name>
</gene>